<sequence length="319" mass="35658">MVWRCRTFSARSLYCVAVMSSSSRRPGRASPPPSRMLRLCGVPGYEQHRTNDVLLLRPEPREIKATHNENAHVVFFPGDIQNFHQEMAMQPDASPWLSFSLERVALSLGVRFPGRHVWLVRPSRLHLHKFSCYTNFVSCDMFGAPKHSPDYGAVRHLRSLLGHAMERSAVAEPLPPLGGASVPSPLPTGFSLILVGFSKGCVVLNQMVHELASARTDPELRQFLDSISDIYWLDGGHPGTGDTWVTDKQALAELASSGVAVHAHVTPYEVHDPARAWVGREHRCFVKTLEELGARITQNLHFEDEPACIANHFRVIEEF</sequence>
<organism evidence="1 2">
    <name type="scientific">Hemibagrus guttatus</name>
    <dbReference type="NCBI Taxonomy" id="175788"/>
    <lineage>
        <taxon>Eukaryota</taxon>
        <taxon>Metazoa</taxon>
        <taxon>Chordata</taxon>
        <taxon>Craniata</taxon>
        <taxon>Vertebrata</taxon>
        <taxon>Euteleostomi</taxon>
        <taxon>Actinopterygii</taxon>
        <taxon>Neopterygii</taxon>
        <taxon>Teleostei</taxon>
        <taxon>Ostariophysi</taxon>
        <taxon>Siluriformes</taxon>
        <taxon>Bagridae</taxon>
        <taxon>Hemibagrus</taxon>
    </lineage>
</organism>
<evidence type="ECO:0000313" key="1">
    <source>
        <dbReference type="EMBL" id="KAK3543345.1"/>
    </source>
</evidence>
<keyword evidence="2" id="KW-1185">Reference proteome</keyword>
<reference evidence="1" key="1">
    <citation type="submission" date="2023-06" db="EMBL/GenBank/DDBJ databases">
        <title>Male Hemibagrus guttatus genome.</title>
        <authorList>
            <person name="Bian C."/>
        </authorList>
    </citation>
    <scope>NUCLEOTIDE SEQUENCE</scope>
    <source>
        <strain evidence="1">Male_cb2023</strain>
        <tissue evidence="1">Muscle</tissue>
    </source>
</reference>
<dbReference type="GO" id="GO:0005739">
    <property type="term" value="C:mitochondrion"/>
    <property type="evidence" value="ECO:0007669"/>
    <property type="project" value="TreeGrafter"/>
</dbReference>
<name>A0AAE0V8S6_9TELE</name>
<gene>
    <name evidence="1" type="ORF">QTP70_018057</name>
</gene>
<protein>
    <submittedName>
        <fullName evidence="1">Uncharacterized protein</fullName>
    </submittedName>
</protein>
<proteinExistence type="predicted"/>
<dbReference type="Pfam" id="PF10561">
    <property type="entry name" value="C2orf69"/>
    <property type="match status" value="2"/>
</dbReference>
<dbReference type="Proteomes" id="UP001274896">
    <property type="component" value="Unassembled WGS sequence"/>
</dbReference>
<dbReference type="PANTHER" id="PTHR31296">
    <property type="entry name" value="UPF0565 PROTEIN C2ORF69"/>
    <property type="match status" value="1"/>
</dbReference>
<dbReference type="EMBL" id="JAUCMX010000006">
    <property type="protein sequence ID" value="KAK3543345.1"/>
    <property type="molecule type" value="Genomic_DNA"/>
</dbReference>
<comment type="caution">
    <text evidence="1">The sequence shown here is derived from an EMBL/GenBank/DDBJ whole genome shotgun (WGS) entry which is preliminary data.</text>
</comment>
<dbReference type="PANTHER" id="PTHR31296:SF1">
    <property type="entry name" value="MITOCHONDRIAL PROTEIN C2ORF69"/>
    <property type="match status" value="1"/>
</dbReference>
<dbReference type="InterPro" id="IPR018881">
    <property type="entry name" value="C2orf69_mit"/>
</dbReference>
<accession>A0AAE0V8S6</accession>
<dbReference type="AlphaFoldDB" id="A0AAE0V8S6"/>
<evidence type="ECO:0000313" key="2">
    <source>
        <dbReference type="Proteomes" id="UP001274896"/>
    </source>
</evidence>